<dbReference type="SUPFAM" id="SSF47090">
    <property type="entry name" value="PGBD-like"/>
    <property type="match status" value="1"/>
</dbReference>
<dbReference type="Gene3D" id="1.10.101.10">
    <property type="entry name" value="PGBD-like superfamily/PGBD"/>
    <property type="match status" value="1"/>
</dbReference>
<feature type="domain" description="Neuraminidase-like" evidence="2">
    <location>
        <begin position="1402"/>
        <end position="1541"/>
    </location>
</feature>
<dbReference type="InterPro" id="IPR036365">
    <property type="entry name" value="PGBD-like_sf"/>
</dbReference>
<dbReference type="Pfam" id="PF01471">
    <property type="entry name" value="PG_binding_1"/>
    <property type="match status" value="1"/>
</dbReference>
<dbReference type="InterPro" id="IPR046839">
    <property type="entry name" value="ABC_toxin_N"/>
</dbReference>
<gene>
    <name evidence="4" type="ORF">HELGO_WM38687</name>
</gene>
<dbReference type="EMBL" id="CACVAR010000174">
    <property type="protein sequence ID" value="CAA6808384.1"/>
    <property type="molecule type" value="Genomic_DNA"/>
</dbReference>
<reference evidence="4" key="1">
    <citation type="submission" date="2020-01" db="EMBL/GenBank/DDBJ databases">
        <authorList>
            <person name="Meier V. D."/>
            <person name="Meier V D."/>
        </authorList>
    </citation>
    <scope>NUCLEOTIDE SEQUENCE</scope>
    <source>
        <strain evidence="4">HLG_WM_MAG_03</strain>
    </source>
</reference>
<evidence type="ECO:0000259" key="3">
    <source>
        <dbReference type="Pfam" id="PF20220"/>
    </source>
</evidence>
<proteinExistence type="predicted"/>
<dbReference type="InterPro" id="IPR002477">
    <property type="entry name" value="Peptidoglycan-bd-like"/>
</dbReference>
<dbReference type="Pfam" id="PF18413">
    <property type="entry name" value="Neuraminidase"/>
    <property type="match status" value="1"/>
</dbReference>
<protein>
    <recommendedName>
        <fullName evidence="5">Peptidoglycan binding-like domain-containing protein</fullName>
    </recommendedName>
</protein>
<feature type="domain" description="Peptidoglycan binding-like" evidence="1">
    <location>
        <begin position="10"/>
        <end position="67"/>
    </location>
</feature>
<name>A0A6S6T0N8_9BACT</name>
<evidence type="ECO:0000259" key="1">
    <source>
        <dbReference type="Pfam" id="PF01471"/>
    </source>
</evidence>
<evidence type="ECO:0000259" key="2">
    <source>
        <dbReference type="Pfam" id="PF18413"/>
    </source>
</evidence>
<accession>A0A6S6T0N8</accession>
<sequence>MSNYKLNETGTHVKELQNELVLLDVKIDKKELDSQKYGATTVRAINDLQEKHGLAVTSEVDKDTLKHIKALAKKENERTINGRILTRGGLPASNMIVEVLDKSIGEIVSLTEKEIRTDAKGYYEIVYTKAELLERKKRNADIEVRVLDEKDKKVMAHSSIVFNAGIMTNVNIEINDELVKQPSQLELLEENIVKEVGSTLNYAELKEEDISFVSQKTGVEIATLNKLVTANKYAKEEEISASLFMALFAVGFPTELNKIYSISPKIIKKIWDETIEKKLIPHLTSAELEESLNVFKGKNIEFLLLEKNKIGVSSLHEVLSLTMSRGEQEYFLKESQDEEVELDDSLKLISELGTLTQYNALLMKEIKLVSKKELTLKGYFRKEKWLKVFGDNNTIKIPENMEKEEYAQSMALALKLEYANEAMAVELQDKQLIDKEIFNLMTVNHGFRLGEESFKSFQMRNKVLDTSVIDTKKVETLHRQISMSPTIEMIPILNKLGIDSAYKITKMSQKQFDTLGATKLSEKENELFVKEAKVIKSNAEKINKANTFLLASDMAYKAQPSVSTILPTLENLFGELDFCNCGHCSSVLSPAAYMVELLSFLDTDKNDDGKTAQDVLLEKRPDLEYLELTCENTETILPYIDVVNEILEYYADNITIDKYEGHNSSIDKDVEMVQHKIYIEMLNKEVYPLTLPFDRELETKRAYFQELKVPLYQVMKLVGEQEEIINREYLNLSDTEYDVFTKNEKIEALFGGKTVDELKNAKTLAKTLNLSYMDLEKILETQFFKVNISLKGKGCDFSQYTIENSNQKMLLKILRFVRLMNKMQWSIEETDKVFIILYSENLPTSQPILKEAFKLLLQNIVTLKHILEIDKNNTMESLLDILNEEVIFEKTLISFLNISEDDFRLIKNFKEITSSVTISEKLIVTKECMDLIAFIKSSHLSMEDLAYLVNKDDASHDENLLELNKEINKEVEKIETKYDINSLLSIEQNSKLVGKDYIVIYTQSNENLADELLDYDENLIYNHQEKQIYYHGILNEEKKTRLIEKSESDELKKAIETIYKLRREKLLFILQNLKEKEKNITLYTLLANSINTEPIIISQLISKDEIKSFLSNTSRKEMYIRLLKASFIIEKLKISSEELAVVIEKELFNFKVLTKENIDALLRLLAIRKINAITHDYKIKDFKSLIENDNLNTWQKLNAYFVKKKALQMMNTSEDELKSWYRDYKKIKFNSTKNLEIITDKLRNKRRDALVDYILHEHKTSTETHLNKMNTADKLFEYFLIDVQMNACMKTSRIKQAILTIQLFIDRCLLNLEEGVLPNEINTERWKWMKKYRLWEANRKVFLYPENWLEPELRTDKTPFFKEFETELLQSDLNDDLAEKALIHYLEKLDSIAKPEISAMFQEKDVLHVVGKMNNQFYYRRQEYGRWTAWEKINLKIEDNPLILVVWKGRLFIFWLNILKSSATKDDFSCSEDKPIPQEKIEVNISWSEYYNEKWQTMLSSDINYKQEEKEFIFDRDIFNKKDLLLRSSIDKNNVLYIQMKYNTKKLKQIEMNKLVSLISHTNCMINYYNTWISKENNNNRQEIYNQEISKLNTLSEENIKKIKKLNEDLRIKAKNALKTKEDFYNKIEINRELFYKYRTRLKELEEKILLTRIISFKNKYTAEFNFLEKNSFYSKINKKTLFRNLTPNGRIVEASHSPLENLQSKKCSSSIANSFFYSDEYSTYFIEKCFLVKVPIIFDREELRKLEEWEFMRMRHSLMEKRKLSPFPNKLEEVINWNPINEFISFDNINFSNIKLDKVFESQILEVEPLANTDIRIGIVPRINEDYIPHIGGRQ</sequence>
<evidence type="ECO:0008006" key="5">
    <source>
        <dbReference type="Google" id="ProtNLM"/>
    </source>
</evidence>
<dbReference type="InterPro" id="IPR036366">
    <property type="entry name" value="PGBDSf"/>
</dbReference>
<evidence type="ECO:0000313" key="4">
    <source>
        <dbReference type="EMBL" id="CAA6808384.1"/>
    </source>
</evidence>
<dbReference type="InterPro" id="IPR041079">
    <property type="entry name" value="Neuraminidase-like"/>
</dbReference>
<feature type="domain" description="ABC toxin N-terminal" evidence="3">
    <location>
        <begin position="1240"/>
        <end position="1365"/>
    </location>
</feature>
<organism evidence="4">
    <name type="scientific">uncultured Sulfurovum sp</name>
    <dbReference type="NCBI Taxonomy" id="269237"/>
    <lineage>
        <taxon>Bacteria</taxon>
        <taxon>Pseudomonadati</taxon>
        <taxon>Campylobacterota</taxon>
        <taxon>Epsilonproteobacteria</taxon>
        <taxon>Campylobacterales</taxon>
        <taxon>Sulfurovaceae</taxon>
        <taxon>Sulfurovum</taxon>
        <taxon>environmental samples</taxon>
    </lineage>
</organism>
<dbReference type="Pfam" id="PF20220">
    <property type="entry name" value="ABC_toxin_N"/>
    <property type="match status" value="1"/>
</dbReference>